<dbReference type="Proteomes" id="UP001595867">
    <property type="component" value="Unassembled WGS sequence"/>
</dbReference>
<evidence type="ECO:0000256" key="2">
    <source>
        <dbReference type="SAM" id="SignalP"/>
    </source>
</evidence>
<feature type="signal peptide" evidence="2">
    <location>
        <begin position="1"/>
        <end position="31"/>
    </location>
</feature>
<evidence type="ECO:0000256" key="1">
    <source>
        <dbReference type="SAM" id="MobiDB-lite"/>
    </source>
</evidence>
<dbReference type="InterPro" id="IPR011048">
    <property type="entry name" value="Haem_d1_sf"/>
</dbReference>
<comment type="caution">
    <text evidence="3">The sequence shown here is derived from an EMBL/GenBank/DDBJ whole genome shotgun (WGS) entry which is preliminary data.</text>
</comment>
<evidence type="ECO:0000313" key="3">
    <source>
        <dbReference type="EMBL" id="MFC4063986.1"/>
    </source>
</evidence>
<proteinExistence type="predicted"/>
<feature type="chain" id="PRO_5047381540" description="NocE" evidence="2">
    <location>
        <begin position="32"/>
        <end position="1006"/>
    </location>
</feature>
<dbReference type="EMBL" id="JBHSBL010000004">
    <property type="protein sequence ID" value="MFC4063986.1"/>
    <property type="molecule type" value="Genomic_DNA"/>
</dbReference>
<sequence length="1006" mass="107627">MHSRFAKSRLLAVSTAVTVAAGLAVPGEALSAPSPTPAAPAGPAADRGAMPQPDATLGASWRKSSDVIVTGAGDTEGYHLYIAREKDAFAWSTLATLKSSSLEIGPWMGEVCVTGTGRYAVAVFAPKKAANKPELMRAGGFAAVVDTTTGKSTHVATGVSLSYYNPACGPDDRVLINRSIGDDFGTDTEVLTIDAAAAKVIKTRKVKGQLTTPAPAPDGDYGVAGGNLVKIAADGRTTKVAKIKGQAFGVRATGRSGVDIVSVLGKETVAERFSGGKLRETARGPVGKLQLFGQAGGENALVGTTTSAVAAAELKTVATDERVDTVSVKGHLLAEEVYSKQAAVAVQSPLQFAQPEDAGKITVKLRATTSGARVTQELASTEAPVLDADINSSPDKGDTARVSAALAARSVTEPKCIVPRNDPKMQPLQPSPNQVEWAIDQAVHGRLMVQRPSDYLKGGLPAYKPQVLFEKKNLVGGGTVPANVLLGVVAQETNMSQASWHVVPGDTGNPLIGSYYGNKGNLDYINFDDADCGYGIGQVTDGMAGGQWSDTQARAISLDYAANIAASLNILIEKWNQIQNEPYEYQVLMNNNDPSYAENWFTALWAYNSGYYPYDRRNTDLQGGYWGVGWLNNPANSEYPADRGAFLRATMADAETPSHWSYPERIMGWIESPQKKGLVIWTEAYSKPSFGANGRTWGPAAKKIMPVPDRFAFCKPEVNNCSEAQNGCPAVNKSCWYYGHGASSWPKGLLQDKGDIANCLLEECTKENLAYSLGSSEPAIDRIYPMECDTFGFWSDPARDATKKVSMVYSLNDTTRHNLGCDDDTIEPQNGKFTLRLGNPAGDISTAPYAEIDLHQVGAGYKGHSWFTYLYRSDRTKHKIVGTWIPDLDLVPGTRSRYSIVAHLPNHGADGFGDYQIYNGPILGQTKECHVDFEAETQSDIPGVLGKGKWVYLGNYELGRGSQVQISNVGVPEFTGNDSVAFDAMAFVPTADRNPAAAACREDYPS</sequence>
<accession>A0ABV8ILA3</accession>
<organism evidence="3 4">
    <name type="scientific">Actinoplanes subglobosus</name>
    <dbReference type="NCBI Taxonomy" id="1547892"/>
    <lineage>
        <taxon>Bacteria</taxon>
        <taxon>Bacillati</taxon>
        <taxon>Actinomycetota</taxon>
        <taxon>Actinomycetes</taxon>
        <taxon>Micromonosporales</taxon>
        <taxon>Micromonosporaceae</taxon>
        <taxon>Actinoplanes</taxon>
    </lineage>
</organism>
<keyword evidence="2" id="KW-0732">Signal</keyword>
<evidence type="ECO:0008006" key="5">
    <source>
        <dbReference type="Google" id="ProtNLM"/>
    </source>
</evidence>
<keyword evidence="4" id="KW-1185">Reference proteome</keyword>
<dbReference type="RefSeq" id="WP_378065027.1">
    <property type="nucleotide sequence ID" value="NZ_JBHSBL010000004.1"/>
</dbReference>
<dbReference type="InterPro" id="IPR023346">
    <property type="entry name" value="Lysozyme-like_dom_sf"/>
</dbReference>
<dbReference type="SUPFAM" id="SSF51004">
    <property type="entry name" value="C-terminal (heme d1) domain of cytochrome cd1-nitrite reductase"/>
    <property type="match status" value="1"/>
</dbReference>
<reference evidence="4" key="1">
    <citation type="journal article" date="2019" name="Int. J. Syst. Evol. Microbiol.">
        <title>The Global Catalogue of Microorganisms (GCM) 10K type strain sequencing project: providing services to taxonomists for standard genome sequencing and annotation.</title>
        <authorList>
            <consortium name="The Broad Institute Genomics Platform"/>
            <consortium name="The Broad Institute Genome Sequencing Center for Infectious Disease"/>
            <person name="Wu L."/>
            <person name="Ma J."/>
        </authorList>
    </citation>
    <scope>NUCLEOTIDE SEQUENCE [LARGE SCALE GENOMIC DNA]</scope>
    <source>
        <strain evidence="4">TBRC 5832</strain>
    </source>
</reference>
<name>A0ABV8ILA3_9ACTN</name>
<protein>
    <recommendedName>
        <fullName evidence="5">NocE</fullName>
    </recommendedName>
</protein>
<feature type="region of interest" description="Disordered" evidence="1">
    <location>
        <begin position="30"/>
        <end position="57"/>
    </location>
</feature>
<dbReference type="SUPFAM" id="SSF53955">
    <property type="entry name" value="Lysozyme-like"/>
    <property type="match status" value="1"/>
</dbReference>
<gene>
    <name evidence="3" type="ORF">ACFO0C_03520</name>
</gene>
<feature type="compositionally biased region" description="Low complexity" evidence="1">
    <location>
        <begin position="41"/>
        <end position="51"/>
    </location>
</feature>
<evidence type="ECO:0000313" key="4">
    <source>
        <dbReference type="Proteomes" id="UP001595867"/>
    </source>
</evidence>